<dbReference type="GeneID" id="9943252"/>
<dbReference type="RefSeq" id="XP_003141428.1">
    <property type="nucleotide sequence ID" value="XM_003141380.1"/>
</dbReference>
<dbReference type="OrthoDB" id="5847355at2759"/>
<dbReference type="EMBL" id="JH712309">
    <property type="protein sequence ID" value="EFO22643.1"/>
    <property type="molecule type" value="Genomic_DNA"/>
</dbReference>
<evidence type="ECO:0000256" key="1">
    <source>
        <dbReference type="SAM" id="MobiDB-lite"/>
    </source>
</evidence>
<name>A0A1S0TZM8_LOALO</name>
<organism evidence="2">
    <name type="scientific">Loa loa</name>
    <name type="common">Eye worm</name>
    <name type="synonym">Filaria loa</name>
    <dbReference type="NCBI Taxonomy" id="7209"/>
    <lineage>
        <taxon>Eukaryota</taxon>
        <taxon>Metazoa</taxon>
        <taxon>Ecdysozoa</taxon>
        <taxon>Nematoda</taxon>
        <taxon>Chromadorea</taxon>
        <taxon>Rhabditida</taxon>
        <taxon>Spirurina</taxon>
        <taxon>Spiruromorpha</taxon>
        <taxon>Filarioidea</taxon>
        <taxon>Onchocercidae</taxon>
        <taxon>Loa</taxon>
    </lineage>
</organism>
<dbReference type="OMA" id="NIWRLTE"/>
<dbReference type="KEGG" id="loa:LOAG_05843"/>
<dbReference type="InParanoid" id="A0A1S0TZM8"/>
<evidence type="ECO:0000313" key="2">
    <source>
        <dbReference type="EMBL" id="EFO22643.1"/>
    </source>
</evidence>
<dbReference type="CTD" id="9943252"/>
<sequence length="69" mass="7932">MPSSPAFYRNLWRLTERKKNRKNESLTNSQSNSDEAVSDYSNMPQQQQQLQRSAEVSYEAQDVSPPPKG</sequence>
<accession>A0A1S0TZM8</accession>
<gene>
    <name evidence="2" type="ORF">LOAG_05843</name>
</gene>
<feature type="compositionally biased region" description="Polar residues" evidence="1">
    <location>
        <begin position="25"/>
        <end position="54"/>
    </location>
</feature>
<protein>
    <submittedName>
        <fullName evidence="2">Uncharacterized protein</fullName>
    </submittedName>
</protein>
<dbReference type="AlphaFoldDB" id="A0A1S0TZM8"/>
<reference evidence="2" key="1">
    <citation type="submission" date="2012-04" db="EMBL/GenBank/DDBJ databases">
        <title>The Genome Sequence of Loa loa.</title>
        <authorList>
            <consortium name="The Broad Institute Genome Sequencing Platform"/>
            <consortium name="Broad Institute Genome Sequencing Center for Infectious Disease"/>
            <person name="Nutman T.B."/>
            <person name="Fink D.L."/>
            <person name="Russ C."/>
            <person name="Young S."/>
            <person name="Zeng Q."/>
            <person name="Gargeya S."/>
            <person name="Alvarado L."/>
            <person name="Berlin A."/>
            <person name="Chapman S.B."/>
            <person name="Chen Z."/>
            <person name="Freedman E."/>
            <person name="Gellesch M."/>
            <person name="Goldberg J."/>
            <person name="Griggs A."/>
            <person name="Gujja S."/>
            <person name="Heilman E.R."/>
            <person name="Heiman D."/>
            <person name="Howarth C."/>
            <person name="Mehta T."/>
            <person name="Neiman D."/>
            <person name="Pearson M."/>
            <person name="Roberts A."/>
            <person name="Saif S."/>
            <person name="Shea T."/>
            <person name="Shenoy N."/>
            <person name="Sisk P."/>
            <person name="Stolte C."/>
            <person name="Sykes S."/>
            <person name="White J."/>
            <person name="Yandava C."/>
            <person name="Haas B."/>
            <person name="Henn M.R."/>
            <person name="Nusbaum C."/>
            <person name="Birren B."/>
        </authorList>
    </citation>
    <scope>NUCLEOTIDE SEQUENCE [LARGE SCALE GENOMIC DNA]</scope>
</reference>
<feature type="region of interest" description="Disordered" evidence="1">
    <location>
        <begin position="17"/>
        <end position="69"/>
    </location>
</feature>
<proteinExistence type="predicted"/>